<reference evidence="1 2" key="1">
    <citation type="submission" date="2019-10" db="EMBL/GenBank/DDBJ databases">
        <title>Lysobacter alkalisoli sp. nov., isolated from saline-alkaline soil.</title>
        <authorList>
            <person name="Sun J.-Q."/>
        </authorList>
    </citation>
    <scope>NUCLEOTIDE SEQUENCE [LARGE SCALE GENOMIC DNA]</scope>
    <source>
        <strain evidence="1 2">KCTC 42381</strain>
    </source>
</reference>
<dbReference type="Proteomes" id="UP000320431">
    <property type="component" value="Unassembled WGS sequence"/>
</dbReference>
<dbReference type="RefSeq" id="WP_141481404.1">
    <property type="nucleotide sequence ID" value="NZ_VICD02000053.1"/>
</dbReference>
<name>A0A508AXZ8_9GAMM</name>
<organism evidence="1 2">
    <name type="scientific">Marilutibacter maris</name>
    <dbReference type="NCBI Taxonomy" id="1605891"/>
    <lineage>
        <taxon>Bacteria</taxon>
        <taxon>Pseudomonadati</taxon>
        <taxon>Pseudomonadota</taxon>
        <taxon>Gammaproteobacteria</taxon>
        <taxon>Lysobacterales</taxon>
        <taxon>Lysobacteraceae</taxon>
        <taxon>Marilutibacter</taxon>
    </lineage>
</organism>
<accession>A0A508AXZ8</accession>
<evidence type="ECO:0000313" key="1">
    <source>
        <dbReference type="EMBL" id="KAB8197005.1"/>
    </source>
</evidence>
<proteinExistence type="predicted"/>
<gene>
    <name evidence="1" type="ORF">FKV24_003940</name>
</gene>
<comment type="caution">
    <text evidence="1">The sequence shown here is derived from an EMBL/GenBank/DDBJ whole genome shotgun (WGS) entry which is preliminary data.</text>
</comment>
<dbReference type="AlphaFoldDB" id="A0A508AXZ8"/>
<sequence length="113" mass="11984">MIFAAATDEKTLFVFASAEKAIAYCEGLDVEGGGWLFWDEAGSALSPEFFTPNRRDGFTVGNGIYQLVLSPTNPPLSEVAKELNHLDANPYFASFSAILAHLASAGCAAQHGA</sequence>
<dbReference type="EMBL" id="VICD02000053">
    <property type="protein sequence ID" value="KAB8197005.1"/>
    <property type="molecule type" value="Genomic_DNA"/>
</dbReference>
<protein>
    <submittedName>
        <fullName evidence="1">Uncharacterized protein</fullName>
    </submittedName>
</protein>
<evidence type="ECO:0000313" key="2">
    <source>
        <dbReference type="Proteomes" id="UP000320431"/>
    </source>
</evidence>